<feature type="compositionally biased region" description="Low complexity" evidence="1">
    <location>
        <begin position="406"/>
        <end position="423"/>
    </location>
</feature>
<feature type="region of interest" description="Disordered" evidence="1">
    <location>
        <begin position="471"/>
        <end position="512"/>
    </location>
</feature>
<dbReference type="Proteomes" id="UP000230233">
    <property type="component" value="Chromosome III"/>
</dbReference>
<feature type="compositionally biased region" description="Basic residues" evidence="1">
    <location>
        <begin position="500"/>
        <end position="511"/>
    </location>
</feature>
<name>A0A2G5UNA4_9PELO</name>
<feature type="compositionally biased region" description="Low complexity" evidence="1">
    <location>
        <begin position="334"/>
        <end position="346"/>
    </location>
</feature>
<dbReference type="AlphaFoldDB" id="A0A2G5UNA4"/>
<comment type="caution">
    <text evidence="2">The sequence shown here is derived from an EMBL/GenBank/DDBJ whole genome shotgun (WGS) entry which is preliminary data.</text>
</comment>
<dbReference type="OrthoDB" id="5902615at2759"/>
<keyword evidence="3" id="KW-1185">Reference proteome</keyword>
<feature type="compositionally biased region" description="Polar residues" evidence="1">
    <location>
        <begin position="396"/>
        <end position="405"/>
    </location>
</feature>
<accession>A0A2G5UNA4</accession>
<sequence length="937" mass="107190">MAKNMIGIVVGQDSYDKIYVWCLDLKNRGILPMVPQKPLKLGDWLNMKFTSSEILENGEYQVSNYEVIPEIYETEVQGGRVLVKLELYMMSNQQELDHPFFGKICNARNVSFPSGLYSLAIKRKNDVWIMEYWTTVIPKAKKSKVIGIVSAITSISGTNEKECSVWYKERESNVDVIVISENPEVAKVGTWLSMDLYLNPRCNIFECLNFTVIPTPIHPTLLSENNQLCLKLKTWVLEGSRHISHPFAGEIANTLIRLKKSGMYTLTIQRTKNGSNRAWFLKQGELLQPYHISPRDPAPVEQETVNQPNGLISQLLRMNGLAPPQPAPRKTSLQQKTNTSNNQQTPTPIPKYSLPEHQEPIQATPIPQPIARRRSSTKNSNETPARPSNLLRKTQALGSHSEASISTMGRSTQRQRSSSRPGSEVSTKKTLRHRKRAKAREELILKFQNPSNDLIAFLREPLNNQNIQHPAHQEPIQPTINPQVVERHRSSTRDEERGRAKSKRRISKSRQKTNEITGIVVAEDAKNFFVWCRERLPGQNITIPKTQNNSSLSLTSWVEFTVTSEQMNRFFLDEMPENGIYPRFQKDQFRNVPTKFPTYLNTQDNSISIEIKMEIHENSEVQNIRHGIFGVIINQNFVFHESGMYSIIIRNRFKNGEHPESVWYLEECKLLPPNQPPPINRHRAQNNLNLPLQPTIQARPSNLLRKTQAVGSQSEATLSTIGRPKQRQRSSSTPRIKDTNNASNPAPIANCMQNLSSTVIQSGITVALPTPTPRSSLEKKVTQIMSEAIVTSIVNINDKESIFVWIFDLKQEGRLFLNVAAEKLNLEVGKVFKSTFVNWNGKWSSRGPVKGTKDLYLTRTMIYNERKVFEILVNGEFLEEPDDEHVNCPWIPHQHFGDILDCRCLIQNHAGLQYTFWIRRCKVADNFQWVVQEQENR</sequence>
<gene>
    <name evidence="2" type="primary">Cnig_chr_III.g8592</name>
    <name evidence="2" type="ORF">B9Z55_008592</name>
</gene>
<evidence type="ECO:0000313" key="3">
    <source>
        <dbReference type="Proteomes" id="UP000230233"/>
    </source>
</evidence>
<evidence type="ECO:0000256" key="1">
    <source>
        <dbReference type="SAM" id="MobiDB-lite"/>
    </source>
</evidence>
<feature type="compositionally biased region" description="Polar residues" evidence="1">
    <location>
        <begin position="709"/>
        <end position="720"/>
    </location>
</feature>
<dbReference type="InterPro" id="IPR004987">
    <property type="entry name" value="DUF272"/>
</dbReference>
<feature type="region of interest" description="Disordered" evidence="1">
    <location>
        <begin position="319"/>
        <end position="437"/>
    </location>
</feature>
<evidence type="ECO:0000313" key="2">
    <source>
        <dbReference type="EMBL" id="PIC41042.1"/>
    </source>
</evidence>
<organism evidence="2 3">
    <name type="scientific">Caenorhabditis nigoni</name>
    <dbReference type="NCBI Taxonomy" id="1611254"/>
    <lineage>
        <taxon>Eukaryota</taxon>
        <taxon>Metazoa</taxon>
        <taxon>Ecdysozoa</taxon>
        <taxon>Nematoda</taxon>
        <taxon>Chromadorea</taxon>
        <taxon>Rhabditida</taxon>
        <taxon>Rhabditina</taxon>
        <taxon>Rhabditomorpha</taxon>
        <taxon>Rhabditoidea</taxon>
        <taxon>Rhabditidae</taxon>
        <taxon>Peloderinae</taxon>
        <taxon>Caenorhabditis</taxon>
    </lineage>
</organism>
<proteinExistence type="predicted"/>
<feature type="compositionally biased region" description="Polar residues" evidence="1">
    <location>
        <begin position="729"/>
        <end position="744"/>
    </location>
</feature>
<feature type="region of interest" description="Disordered" evidence="1">
    <location>
        <begin position="708"/>
        <end position="748"/>
    </location>
</feature>
<feature type="compositionally biased region" description="Basic and acidic residues" evidence="1">
    <location>
        <begin position="485"/>
        <end position="499"/>
    </location>
</feature>
<protein>
    <submittedName>
        <fullName evidence="2">Uncharacterized protein</fullName>
    </submittedName>
</protein>
<dbReference type="EMBL" id="PDUG01000003">
    <property type="protein sequence ID" value="PIC41042.1"/>
    <property type="molecule type" value="Genomic_DNA"/>
</dbReference>
<dbReference type="Pfam" id="PF03312">
    <property type="entry name" value="DUF272"/>
    <property type="match status" value="1"/>
</dbReference>
<reference evidence="3" key="1">
    <citation type="submission" date="2017-10" db="EMBL/GenBank/DDBJ databases">
        <title>Rapid genome shrinkage in a self-fertile nematode reveals novel sperm competition proteins.</title>
        <authorList>
            <person name="Yin D."/>
            <person name="Schwarz E.M."/>
            <person name="Thomas C.G."/>
            <person name="Felde R.L."/>
            <person name="Korf I.F."/>
            <person name="Cutter A.D."/>
            <person name="Schartner C.M."/>
            <person name="Ralston E.J."/>
            <person name="Meyer B.J."/>
            <person name="Haag E.S."/>
        </authorList>
    </citation>
    <scope>NUCLEOTIDE SEQUENCE [LARGE SCALE GENOMIC DNA]</scope>
    <source>
        <strain evidence="3">JU1422</strain>
    </source>
</reference>